<accession>A0A7G5GY89</accession>
<dbReference type="AlphaFoldDB" id="A0A7G5GY89"/>
<evidence type="ECO:0000313" key="2">
    <source>
        <dbReference type="EMBL" id="QMW03831.1"/>
    </source>
</evidence>
<gene>
    <name evidence="2" type="ORF">H3H32_02405</name>
</gene>
<dbReference type="EMBL" id="CP059732">
    <property type="protein sequence ID" value="QMW03831.1"/>
    <property type="molecule type" value="Genomic_DNA"/>
</dbReference>
<feature type="domain" description="Ig-like" evidence="1">
    <location>
        <begin position="204"/>
        <end position="283"/>
    </location>
</feature>
<name>A0A7G5GY89_9BACT</name>
<reference evidence="2 3" key="1">
    <citation type="submission" date="2020-07" db="EMBL/GenBank/DDBJ databases">
        <title>Spirosoma foliorum sp. nov., isolated from the leaves on the Nejang mountain Korea, Republic of.</title>
        <authorList>
            <person name="Ho H."/>
            <person name="Lee Y.-J."/>
            <person name="Nurcahyanto D.-A."/>
            <person name="Kim S.-G."/>
        </authorList>
    </citation>
    <scope>NUCLEOTIDE SEQUENCE [LARGE SCALE GENOMIC DNA]</scope>
    <source>
        <strain evidence="2 3">PL0136</strain>
    </source>
</reference>
<dbReference type="Proteomes" id="UP000515369">
    <property type="component" value="Chromosome"/>
</dbReference>
<feature type="domain" description="Ig-like" evidence="1">
    <location>
        <begin position="121"/>
        <end position="202"/>
    </location>
</feature>
<sequence>MTLPVRLFVLLTGLLIYCQLVEAQITITSVTPTSACAGSTVTVTYNSLQLGTLYAYLYNANSTDIGVPKQLQTISGGNNLTISIPIASTQASGNYTIRLTLYTPSSTSYISTSLVTVNSVPIAPTVNSAVSYCQWATSSPLSATASAGGTLNWYGTNATGGATSSSLMIPSTSIVGLTNYYVSQTVNGCEGPRASISVTVKPIPVAPLTIGGISLCQGSIAPALSVIASSGGTLNWYNTPIGGTASSVAPIPPTSQAGSINYYVSQTLNGCEGPRASISVIVNALPIAPSVSSVTYCQGSPASPLTATKNAGGILNWYGASASGGTASATAPVPPTLTPGTFSYYVSQTINGCEGPRATINVTVNPRPTVSIDAGEAILTPSQTSLTLTATSSASTLSWSTGETSPTITINTAGVYAVTATAVNGCSSIATITISQSNLDVIYSVKPGGWDDPAVWSTSQIPTSADAVRLRHAISLPADYQAQAGLLSYDAGGQLQPDMGSCVRLGIYQ</sequence>
<feature type="domain" description="Ig-like" evidence="1">
    <location>
        <begin position="286"/>
        <end position="366"/>
    </location>
</feature>
<organism evidence="2 3">
    <name type="scientific">Spirosoma foliorum</name>
    <dbReference type="NCBI Taxonomy" id="2710596"/>
    <lineage>
        <taxon>Bacteria</taxon>
        <taxon>Pseudomonadati</taxon>
        <taxon>Bacteroidota</taxon>
        <taxon>Cytophagia</taxon>
        <taxon>Cytophagales</taxon>
        <taxon>Cytophagaceae</taxon>
        <taxon>Spirosoma</taxon>
    </lineage>
</organism>
<protein>
    <recommendedName>
        <fullName evidence="1">Ig-like domain-containing protein</fullName>
    </recommendedName>
</protein>
<proteinExistence type="predicted"/>
<dbReference type="InterPro" id="IPR044023">
    <property type="entry name" value="Ig_7"/>
</dbReference>
<evidence type="ECO:0000313" key="3">
    <source>
        <dbReference type="Proteomes" id="UP000515369"/>
    </source>
</evidence>
<dbReference type="Pfam" id="PF19081">
    <property type="entry name" value="Ig_7"/>
    <property type="match status" value="3"/>
</dbReference>
<dbReference type="KEGG" id="sfol:H3H32_02405"/>
<evidence type="ECO:0000259" key="1">
    <source>
        <dbReference type="Pfam" id="PF19081"/>
    </source>
</evidence>
<keyword evidence="3" id="KW-1185">Reference proteome</keyword>
<dbReference type="RefSeq" id="WP_182461088.1">
    <property type="nucleotide sequence ID" value="NZ_CP059732.1"/>
</dbReference>